<dbReference type="PANTHER" id="PTHR12526">
    <property type="entry name" value="GLYCOSYLTRANSFERASE"/>
    <property type="match status" value="1"/>
</dbReference>
<dbReference type="Gene3D" id="3.40.50.2000">
    <property type="entry name" value="Glycogen Phosphorylase B"/>
    <property type="match status" value="1"/>
</dbReference>
<evidence type="ECO:0000313" key="2">
    <source>
        <dbReference type="Proteomes" id="UP000179014"/>
    </source>
</evidence>
<dbReference type="SUPFAM" id="SSF53756">
    <property type="entry name" value="UDP-Glycosyltransferase/glycogen phosphorylase"/>
    <property type="match status" value="1"/>
</dbReference>
<protein>
    <recommendedName>
        <fullName evidence="3">Glycosyl transferase family 1 domain-containing protein</fullName>
    </recommendedName>
</protein>
<sequence>MIFDFDDAIYTHDFFKTKVLTHMADAVIVCSRALAVWAGQYNTQVHLFHTSLKFSAYATYTKDYTEDAKPAVIGWVGTANNHYDNLWFLAAVLRTLVAETDVPFTFVLVGAGGNKNIYELFEHIPGLQTEFIDSLEWNNPESVPQEIQKFDIGVMPLVDKGEWNLARSSFKPLEYMACGVATVSSAVGEITNVIQDGVNGYLADSENEWVEKLGRLISDRELCATLGKAGQEHVRAHDCYETIVPRMVELINSINRDV</sequence>
<comment type="caution">
    <text evidence="1">The sequence shown here is derived from an EMBL/GenBank/DDBJ whole genome shotgun (WGS) entry which is preliminary data.</text>
</comment>
<dbReference type="CDD" id="cd03801">
    <property type="entry name" value="GT4_PimA-like"/>
    <property type="match status" value="1"/>
</dbReference>
<name>A0A1F6BW21_9BACT</name>
<reference evidence="1 2" key="1">
    <citation type="journal article" date="2016" name="Nat. Commun.">
        <title>Thousands of microbial genomes shed light on interconnected biogeochemical processes in an aquifer system.</title>
        <authorList>
            <person name="Anantharaman K."/>
            <person name="Brown C.T."/>
            <person name="Hug L.A."/>
            <person name="Sharon I."/>
            <person name="Castelle C.J."/>
            <person name="Probst A.J."/>
            <person name="Thomas B.C."/>
            <person name="Singh A."/>
            <person name="Wilkins M.J."/>
            <person name="Karaoz U."/>
            <person name="Brodie E.L."/>
            <person name="Williams K.H."/>
            <person name="Hubbard S.S."/>
            <person name="Banfield J.F."/>
        </authorList>
    </citation>
    <scope>NUCLEOTIDE SEQUENCE [LARGE SCALE GENOMIC DNA]</scope>
</reference>
<evidence type="ECO:0000313" key="1">
    <source>
        <dbReference type="EMBL" id="OGG41023.1"/>
    </source>
</evidence>
<proteinExistence type="predicted"/>
<evidence type="ECO:0008006" key="3">
    <source>
        <dbReference type="Google" id="ProtNLM"/>
    </source>
</evidence>
<organism evidence="1 2">
    <name type="scientific">Candidatus Kaiserbacteria bacterium GWA2_50_9</name>
    <dbReference type="NCBI Taxonomy" id="1798474"/>
    <lineage>
        <taxon>Bacteria</taxon>
        <taxon>Candidatus Kaiseribacteriota</taxon>
    </lineage>
</organism>
<accession>A0A1F6BW21</accession>
<dbReference type="EMBL" id="MFKN01000018">
    <property type="protein sequence ID" value="OGG41023.1"/>
    <property type="molecule type" value="Genomic_DNA"/>
</dbReference>
<dbReference type="Pfam" id="PF13692">
    <property type="entry name" value="Glyco_trans_1_4"/>
    <property type="match status" value="1"/>
</dbReference>
<gene>
    <name evidence="1" type="ORF">A2118_02145</name>
</gene>
<dbReference type="STRING" id="1798474.A2118_02145"/>
<dbReference type="AlphaFoldDB" id="A0A1F6BW21"/>
<dbReference type="Proteomes" id="UP000179014">
    <property type="component" value="Unassembled WGS sequence"/>
</dbReference>